<dbReference type="InterPro" id="IPR051267">
    <property type="entry name" value="STEAP_metalloreductase"/>
</dbReference>
<dbReference type="AlphaFoldDB" id="A0A3B0X1K1"/>
<dbReference type="SUPFAM" id="SSF51735">
    <property type="entry name" value="NAD(P)-binding Rossmann-fold domains"/>
    <property type="match status" value="1"/>
</dbReference>
<accession>A0A3B0X1K1</accession>
<keyword evidence="1" id="KW-0560">Oxidoreductase</keyword>
<reference evidence="3" key="1">
    <citation type="submission" date="2018-06" db="EMBL/GenBank/DDBJ databases">
        <authorList>
            <person name="Zhirakovskaya E."/>
        </authorList>
    </citation>
    <scope>NUCLEOTIDE SEQUENCE</scope>
</reference>
<dbReference type="InterPro" id="IPR028939">
    <property type="entry name" value="P5C_Rdtase_cat_N"/>
</dbReference>
<evidence type="ECO:0000259" key="2">
    <source>
        <dbReference type="Pfam" id="PF03807"/>
    </source>
</evidence>
<evidence type="ECO:0000256" key="1">
    <source>
        <dbReference type="ARBA" id="ARBA00023002"/>
    </source>
</evidence>
<organism evidence="3">
    <name type="scientific">hydrothermal vent metagenome</name>
    <dbReference type="NCBI Taxonomy" id="652676"/>
    <lineage>
        <taxon>unclassified sequences</taxon>
        <taxon>metagenomes</taxon>
        <taxon>ecological metagenomes</taxon>
    </lineage>
</organism>
<gene>
    <name evidence="3" type="ORF">MNBD_GAMMA11-2998</name>
</gene>
<name>A0A3B0X1K1_9ZZZZ</name>
<feature type="domain" description="Pyrroline-5-carboxylate reductase catalytic N-terminal" evidence="2">
    <location>
        <begin position="2"/>
        <end position="91"/>
    </location>
</feature>
<dbReference type="InterPro" id="IPR036291">
    <property type="entry name" value="NAD(P)-bd_dom_sf"/>
</dbReference>
<dbReference type="EMBL" id="UOFG01000035">
    <property type="protein sequence ID" value="VAW58383.1"/>
    <property type="molecule type" value="Genomic_DNA"/>
</dbReference>
<dbReference type="Pfam" id="PF03807">
    <property type="entry name" value="F420_oxidored"/>
    <property type="match status" value="1"/>
</dbReference>
<evidence type="ECO:0000313" key="3">
    <source>
        <dbReference type="EMBL" id="VAW58383.1"/>
    </source>
</evidence>
<dbReference type="PANTHER" id="PTHR14239">
    <property type="entry name" value="DUDULIN-RELATED"/>
    <property type="match status" value="1"/>
</dbReference>
<dbReference type="Gene3D" id="3.40.50.720">
    <property type="entry name" value="NAD(P)-binding Rossmann-like Domain"/>
    <property type="match status" value="1"/>
</dbReference>
<proteinExistence type="predicted"/>
<sequence length="210" mass="22457">MKLAILGSGKMGGTLASLLSRKGYEVMIGSRDAVATEERFSSLPGIQAGSYEQAVEYADTIIIATPWQMTLDILSPLGDMKGKMLIDITNPLSADVSSLVVCSTSSAAEEIAKLKTEAHVVKAFNGINSANLSRPSFSGETVQVFYCGDSEQAKNICSEIIEKLGFAGKDCGALVNARWLETMAMLWIQLAFVEGYGMDFSFKMVQASAA</sequence>
<protein>
    <recommendedName>
        <fullName evidence="2">Pyrroline-5-carboxylate reductase catalytic N-terminal domain-containing protein</fullName>
    </recommendedName>
</protein>
<dbReference type="GO" id="GO:0016491">
    <property type="term" value="F:oxidoreductase activity"/>
    <property type="evidence" value="ECO:0007669"/>
    <property type="project" value="UniProtKB-KW"/>
</dbReference>